<keyword evidence="3" id="KW-1185">Reference proteome</keyword>
<dbReference type="EMBL" id="AP026933">
    <property type="protein sequence ID" value="BDT03981.1"/>
    <property type="molecule type" value="Genomic_DNA"/>
</dbReference>
<keyword evidence="1" id="KW-0175">Coiled coil</keyword>
<dbReference type="Proteomes" id="UP001163387">
    <property type="component" value="Chromosome"/>
</dbReference>
<dbReference type="RefSeq" id="WP_281747945.1">
    <property type="nucleotide sequence ID" value="NZ_AP026933.1"/>
</dbReference>
<reference evidence="2 3" key="1">
    <citation type="journal article" date="2022" name="Front. Microbiol.">
        <title>Male-killing mechanisms vary between Spiroplasma species.</title>
        <authorList>
            <person name="Arai H."/>
            <person name="Inoue M."/>
            <person name="Kageyama D."/>
        </authorList>
    </citation>
    <scope>NUCLEOTIDE SEQUENCE [LARGE SCALE GENOMIC DNA]</scope>
    <source>
        <strain evidence="3">sHm</strain>
    </source>
</reference>
<evidence type="ECO:0000313" key="2">
    <source>
        <dbReference type="EMBL" id="BDT03981.1"/>
    </source>
</evidence>
<accession>A0ABN6T223</accession>
<evidence type="ECO:0000313" key="3">
    <source>
        <dbReference type="Proteomes" id="UP001163387"/>
    </source>
</evidence>
<gene>
    <name evidence="2" type="ORF">SHM_16270</name>
</gene>
<protein>
    <submittedName>
        <fullName evidence="2">Uncharacterized protein</fullName>
    </submittedName>
</protein>
<name>A0ABN6T223_9MOLU</name>
<feature type="coiled-coil region" evidence="1">
    <location>
        <begin position="32"/>
        <end position="91"/>
    </location>
</feature>
<organism evidence="2 3">
    <name type="scientific">Spiroplasma ixodetis</name>
    <dbReference type="NCBI Taxonomy" id="2141"/>
    <lineage>
        <taxon>Bacteria</taxon>
        <taxon>Bacillati</taxon>
        <taxon>Mycoplasmatota</taxon>
        <taxon>Mollicutes</taxon>
        <taxon>Entomoplasmatales</taxon>
        <taxon>Spiroplasmataceae</taxon>
        <taxon>Spiroplasma</taxon>
    </lineage>
</organism>
<evidence type="ECO:0000256" key="1">
    <source>
        <dbReference type="SAM" id="Coils"/>
    </source>
</evidence>
<proteinExistence type="predicted"/>
<sequence length="110" mass="13207">MKTLELEYNWVFNFLKSAQINNGNEEVIKNKVELAKTTINDMNNEITKIKKQPKVKNFFITLFSFGIINKNKENKNKIFEINEKIKRLNKEINIWNLIFKKDKKILIFKI</sequence>